<dbReference type="InterPro" id="IPR001576">
    <property type="entry name" value="Phosphoglycerate_kinase"/>
</dbReference>
<dbReference type="InterPro" id="IPR015824">
    <property type="entry name" value="Phosphoglycerate_kinase_N"/>
</dbReference>
<comment type="caution">
    <text evidence="10">Lacks conserved residue(s) required for the propagation of feature annotation.</text>
</comment>
<comment type="similarity">
    <text evidence="3 10 13">Belongs to the phosphoglycerate kinase family.</text>
</comment>
<feature type="binding site" evidence="10">
    <location>
        <position position="35"/>
    </location>
    <ligand>
        <name>substrate</name>
    </ligand>
</feature>
<evidence type="ECO:0000256" key="8">
    <source>
        <dbReference type="ARBA" id="ARBA00022777"/>
    </source>
</evidence>
<sequence>MKFLKDITDIKGKRVLLRVDFNVPVKNETVLDDTRLFASIPTINYLRERGARVIIIAHMGRPGGHVVDELRLHAVAQRLELIGNMQVKKVETWIGPEVTRAVADMMDGDVLMLENIRFSADEEENSGSLARDLAALGDIFVLDGFAVAHRAAASVTGISQFLPAYAGFLLEKEIEGLNAVMRAPAHPFVAVVGGAKMETKIPVIDNFIHFADHILLGGAIVNTYFAGSGYGIGDSLFDAGVSKKIIANFRHQKIVMPVDVVVGRIDGSDTRVVDVPAEPVALCAAGEGIYDIGPKTLALYGRYIAVARTLVMNGAMGYFEQPPYNEGTMAVSRVFAHRAARDECYAVIGGGETLQAMDMTGMIDEIDVASTGGGAMLEYLSGKVLPGIAALEQQM</sequence>
<dbReference type="FunFam" id="3.40.50.1260:FF:000006">
    <property type="entry name" value="Phosphoglycerate kinase"/>
    <property type="match status" value="1"/>
</dbReference>
<protein>
    <recommendedName>
        <fullName evidence="5 10">Phosphoglycerate kinase</fullName>
        <ecNumber evidence="4 10">2.7.2.3</ecNumber>
    </recommendedName>
</protein>
<dbReference type="GO" id="GO:0043531">
    <property type="term" value="F:ADP binding"/>
    <property type="evidence" value="ECO:0007669"/>
    <property type="project" value="TreeGrafter"/>
</dbReference>
<evidence type="ECO:0000256" key="6">
    <source>
        <dbReference type="ARBA" id="ARBA00022679"/>
    </source>
</evidence>
<keyword evidence="6 10" id="KW-0808">Transferase</keyword>
<comment type="pathway">
    <text evidence="2 10">Carbohydrate degradation; glycolysis; pyruvate from D-glyceraldehyde 3-phosphate: step 2/5.</text>
</comment>
<feature type="binding site" evidence="11">
    <location>
        <position position="150"/>
    </location>
    <ligand>
        <name>(2R)-3-phosphoglycerate</name>
        <dbReference type="ChEBI" id="CHEBI:58272"/>
    </ligand>
</feature>
<dbReference type="GO" id="GO:0005524">
    <property type="term" value="F:ATP binding"/>
    <property type="evidence" value="ECO:0007669"/>
    <property type="project" value="UniProtKB-KW"/>
</dbReference>
<comment type="subunit">
    <text evidence="10">Monomer.</text>
</comment>
<dbReference type="UniPathway" id="UPA00109">
    <property type="reaction ID" value="UER00185"/>
</dbReference>
<dbReference type="Gene3D" id="3.40.50.1260">
    <property type="entry name" value="Phosphoglycerate kinase, N-terminal domain"/>
    <property type="match status" value="2"/>
</dbReference>
<evidence type="ECO:0000256" key="13">
    <source>
        <dbReference type="RuleBase" id="RU000532"/>
    </source>
</evidence>
<accession>A0A2H0TRB8</accession>
<dbReference type="InterPro" id="IPR036043">
    <property type="entry name" value="Phosphoglycerate_kinase_sf"/>
</dbReference>
<dbReference type="GO" id="GO:0006094">
    <property type="term" value="P:gluconeogenesis"/>
    <property type="evidence" value="ECO:0007669"/>
    <property type="project" value="TreeGrafter"/>
</dbReference>
<keyword evidence="10" id="KW-0963">Cytoplasm</keyword>
<evidence type="ECO:0000256" key="9">
    <source>
        <dbReference type="ARBA" id="ARBA00022840"/>
    </source>
</evidence>
<organism evidence="14 15">
    <name type="scientific">Candidatus Magasanikbacteria bacterium CG10_big_fil_rev_8_21_14_0_10_47_10</name>
    <dbReference type="NCBI Taxonomy" id="1974652"/>
    <lineage>
        <taxon>Bacteria</taxon>
        <taxon>Candidatus Magasanikiibacteriota</taxon>
    </lineage>
</organism>
<dbReference type="PIRSF" id="PIRSF000724">
    <property type="entry name" value="Pgk"/>
    <property type="match status" value="1"/>
</dbReference>
<dbReference type="SUPFAM" id="SSF53748">
    <property type="entry name" value="Phosphoglycerate kinase"/>
    <property type="match status" value="1"/>
</dbReference>
<evidence type="ECO:0000256" key="2">
    <source>
        <dbReference type="ARBA" id="ARBA00004838"/>
    </source>
</evidence>
<evidence type="ECO:0000313" key="15">
    <source>
        <dbReference type="Proteomes" id="UP000230154"/>
    </source>
</evidence>
<dbReference type="GO" id="GO:0006096">
    <property type="term" value="P:glycolytic process"/>
    <property type="evidence" value="ECO:0007669"/>
    <property type="project" value="UniProtKB-UniRule"/>
</dbReference>
<dbReference type="AlphaFoldDB" id="A0A2H0TRB8"/>
<feature type="binding site" evidence="10 12">
    <location>
        <position position="200"/>
    </location>
    <ligand>
        <name>ATP</name>
        <dbReference type="ChEBI" id="CHEBI:30616"/>
    </ligand>
</feature>
<feature type="binding site" evidence="10 11">
    <location>
        <begin position="58"/>
        <end position="61"/>
    </location>
    <ligand>
        <name>substrate</name>
    </ligand>
</feature>
<feature type="binding site" evidence="10">
    <location>
        <begin position="350"/>
        <end position="353"/>
    </location>
    <ligand>
        <name>ATP</name>
        <dbReference type="ChEBI" id="CHEBI:30616"/>
    </ligand>
</feature>
<feature type="binding site" evidence="11">
    <location>
        <position position="117"/>
    </location>
    <ligand>
        <name>(2R)-3-phosphoglycerate</name>
        <dbReference type="ChEBI" id="CHEBI:58272"/>
    </ligand>
</feature>
<dbReference type="Pfam" id="PF00162">
    <property type="entry name" value="PGK"/>
    <property type="match status" value="1"/>
</dbReference>
<keyword evidence="10" id="KW-0324">Glycolysis</keyword>
<evidence type="ECO:0000256" key="5">
    <source>
        <dbReference type="ARBA" id="ARBA00016471"/>
    </source>
</evidence>
<keyword evidence="7 10" id="KW-0547">Nucleotide-binding</keyword>
<evidence type="ECO:0000313" key="14">
    <source>
        <dbReference type="EMBL" id="PIR74692.1"/>
    </source>
</evidence>
<evidence type="ECO:0000256" key="10">
    <source>
        <dbReference type="HAMAP-Rule" id="MF_00145"/>
    </source>
</evidence>
<evidence type="ECO:0000256" key="12">
    <source>
        <dbReference type="PIRSR" id="PIRSR000724-2"/>
    </source>
</evidence>
<dbReference type="Proteomes" id="UP000230154">
    <property type="component" value="Unassembled WGS sequence"/>
</dbReference>
<gene>
    <name evidence="10 14" type="primary">pgk</name>
    <name evidence="14" type="ORF">COU35_01315</name>
</gene>
<evidence type="ECO:0000256" key="7">
    <source>
        <dbReference type="ARBA" id="ARBA00022741"/>
    </source>
</evidence>
<keyword evidence="9 10" id="KW-0067">ATP-binding</keyword>
<dbReference type="EC" id="2.7.2.3" evidence="4 10"/>
<dbReference type="HAMAP" id="MF_00145">
    <property type="entry name" value="Phosphoglyc_kinase"/>
    <property type="match status" value="1"/>
</dbReference>
<comment type="catalytic activity">
    <reaction evidence="1 10 13">
        <text>(2R)-3-phosphoglycerate + ATP = (2R)-3-phospho-glyceroyl phosphate + ADP</text>
        <dbReference type="Rhea" id="RHEA:14801"/>
        <dbReference type="ChEBI" id="CHEBI:30616"/>
        <dbReference type="ChEBI" id="CHEBI:57604"/>
        <dbReference type="ChEBI" id="CHEBI:58272"/>
        <dbReference type="ChEBI" id="CHEBI:456216"/>
        <dbReference type="EC" id="2.7.2.3"/>
    </reaction>
</comment>
<evidence type="ECO:0000256" key="3">
    <source>
        <dbReference type="ARBA" id="ARBA00008982"/>
    </source>
</evidence>
<feature type="binding site" evidence="10">
    <location>
        <position position="150"/>
    </location>
    <ligand>
        <name>substrate</name>
    </ligand>
</feature>
<evidence type="ECO:0000256" key="1">
    <source>
        <dbReference type="ARBA" id="ARBA00000642"/>
    </source>
</evidence>
<dbReference type="GO" id="GO:0004618">
    <property type="term" value="F:phosphoglycerate kinase activity"/>
    <property type="evidence" value="ECO:0007669"/>
    <property type="project" value="UniProtKB-UniRule"/>
</dbReference>
<evidence type="ECO:0000256" key="4">
    <source>
        <dbReference type="ARBA" id="ARBA00013061"/>
    </source>
</evidence>
<dbReference type="PRINTS" id="PR00477">
    <property type="entry name" value="PHGLYCKINASE"/>
</dbReference>
<dbReference type="InterPro" id="IPR015911">
    <property type="entry name" value="Phosphoglycerate_kinase_CS"/>
</dbReference>
<name>A0A2H0TRB8_9BACT</name>
<dbReference type="PANTHER" id="PTHR11406">
    <property type="entry name" value="PHOSPHOGLYCERATE KINASE"/>
    <property type="match status" value="1"/>
</dbReference>
<comment type="caution">
    <text evidence="14">The sequence shown here is derived from an EMBL/GenBank/DDBJ whole genome shotgun (WGS) entry which is preliminary data.</text>
</comment>
<feature type="binding site" evidence="10 11">
    <location>
        <begin position="20"/>
        <end position="22"/>
    </location>
    <ligand>
        <name>substrate</name>
    </ligand>
</feature>
<evidence type="ECO:0000256" key="11">
    <source>
        <dbReference type="PIRSR" id="PIRSR000724-1"/>
    </source>
</evidence>
<proteinExistence type="inferred from homology"/>
<keyword evidence="8 10" id="KW-0418">Kinase</keyword>
<comment type="subcellular location">
    <subcellularLocation>
        <location evidence="10">Cytoplasm</location>
    </subcellularLocation>
</comment>
<feature type="binding site" evidence="10 12">
    <location>
        <position position="320"/>
    </location>
    <ligand>
        <name>ATP</name>
        <dbReference type="ChEBI" id="CHEBI:30616"/>
    </ligand>
</feature>
<reference evidence="15" key="1">
    <citation type="submission" date="2017-09" db="EMBL/GenBank/DDBJ databases">
        <title>Depth-based differentiation of microbial function through sediment-hosted aquifers and enrichment of novel symbionts in the deep terrestrial subsurface.</title>
        <authorList>
            <person name="Probst A.J."/>
            <person name="Ladd B."/>
            <person name="Jarett J.K."/>
            <person name="Geller-Mcgrath D.E."/>
            <person name="Sieber C.M.K."/>
            <person name="Emerson J.B."/>
            <person name="Anantharaman K."/>
            <person name="Thomas B.C."/>
            <person name="Malmstrom R."/>
            <person name="Stieglmeier M."/>
            <person name="Klingl A."/>
            <person name="Woyke T."/>
            <person name="Ryan C.M."/>
            <person name="Banfield J.F."/>
        </authorList>
    </citation>
    <scope>NUCLEOTIDE SEQUENCE [LARGE SCALE GENOMIC DNA]</scope>
</reference>
<feature type="binding site" evidence="10">
    <location>
        <position position="117"/>
    </location>
    <ligand>
        <name>substrate</name>
    </ligand>
</feature>
<dbReference type="EMBL" id="PFCB01000010">
    <property type="protein sequence ID" value="PIR74692.1"/>
    <property type="molecule type" value="Genomic_DNA"/>
</dbReference>
<dbReference type="GO" id="GO:0005829">
    <property type="term" value="C:cytosol"/>
    <property type="evidence" value="ECO:0007669"/>
    <property type="project" value="TreeGrafter"/>
</dbReference>
<dbReference type="PANTHER" id="PTHR11406:SF23">
    <property type="entry name" value="PHOSPHOGLYCERATE KINASE 1, CHLOROPLASTIC-RELATED"/>
    <property type="match status" value="1"/>
</dbReference>
<feature type="binding site" evidence="11">
    <location>
        <position position="35"/>
    </location>
    <ligand>
        <name>(2R)-3-phosphoglycerate</name>
        <dbReference type="ChEBI" id="CHEBI:58272"/>
    </ligand>
</feature>
<dbReference type="PROSITE" id="PS00111">
    <property type="entry name" value="PGLYCERATE_KINASE"/>
    <property type="match status" value="1"/>
</dbReference>